<reference evidence="1" key="1">
    <citation type="submission" date="2024-01" db="EMBL/GenBank/DDBJ databases">
        <title>First draft genome sequence data of TA4-1, the type strain of Gram-positive actinobacterium Streptomyces chiangmaiensis.</title>
        <authorList>
            <person name="Yasawong M."/>
            <person name="Nantapong N."/>
        </authorList>
    </citation>
    <scope>NUCLEOTIDE SEQUENCE</scope>
    <source>
        <strain evidence="1">TA4-1</strain>
    </source>
</reference>
<keyword evidence="2" id="KW-1185">Reference proteome</keyword>
<accession>A0ABU7FVU1</accession>
<name>A0ABU7FVU1_9ACTN</name>
<evidence type="ECO:0000313" key="2">
    <source>
        <dbReference type="Proteomes" id="UP001333996"/>
    </source>
</evidence>
<gene>
    <name evidence="1" type="ORF">VXC91_36215</name>
</gene>
<evidence type="ECO:0008006" key="3">
    <source>
        <dbReference type="Google" id="ProtNLM"/>
    </source>
</evidence>
<sequence>MDAVRGILVVPNTQRTRPARSAFGCFVRPEFSLTSAQTLWACVADGNTETKRKWRQVNNRPSVAPISDLLEERIYLPHLAYDFFGCAGDGKIRTPELPVSGAPGVTRSRATLPTPSADVTLAEESLNGRAGPVVRCGRDVPAAISLNTQGRRITHAWLILNPDKLHGWNTS</sequence>
<dbReference type="Proteomes" id="UP001333996">
    <property type="component" value="Unassembled WGS sequence"/>
</dbReference>
<dbReference type="EMBL" id="JAYWVC010000213">
    <property type="protein sequence ID" value="MED7827214.1"/>
    <property type="molecule type" value="Genomic_DNA"/>
</dbReference>
<organism evidence="1 2">
    <name type="scientific">Streptomyces chiangmaiensis</name>
    <dbReference type="NCBI Taxonomy" id="766497"/>
    <lineage>
        <taxon>Bacteria</taxon>
        <taxon>Bacillati</taxon>
        <taxon>Actinomycetota</taxon>
        <taxon>Actinomycetes</taxon>
        <taxon>Kitasatosporales</taxon>
        <taxon>Streptomycetaceae</taxon>
        <taxon>Streptomyces</taxon>
    </lineage>
</organism>
<evidence type="ECO:0000313" key="1">
    <source>
        <dbReference type="EMBL" id="MED7827214.1"/>
    </source>
</evidence>
<comment type="caution">
    <text evidence="1">The sequence shown here is derived from an EMBL/GenBank/DDBJ whole genome shotgun (WGS) entry which is preliminary data.</text>
</comment>
<dbReference type="RefSeq" id="WP_329511597.1">
    <property type="nucleotide sequence ID" value="NZ_BAAAYZ010000104.1"/>
</dbReference>
<proteinExistence type="predicted"/>
<protein>
    <recommendedName>
        <fullName evidence="3">Transposase</fullName>
    </recommendedName>
</protein>